<dbReference type="KEGG" id="dzi:111315160"/>
<evidence type="ECO:0000313" key="3">
    <source>
        <dbReference type="RefSeq" id="XP_022772479.1"/>
    </source>
</evidence>
<dbReference type="PANTHER" id="PTHR33116">
    <property type="entry name" value="REVERSE TRANSCRIPTASE ZINC-BINDING DOMAIN-CONTAINING PROTEIN-RELATED-RELATED"/>
    <property type="match status" value="1"/>
</dbReference>
<feature type="domain" description="Reverse transcriptase" evidence="1">
    <location>
        <begin position="1"/>
        <end position="211"/>
    </location>
</feature>
<reference evidence="3" key="1">
    <citation type="submission" date="2025-08" db="UniProtKB">
        <authorList>
            <consortium name="RefSeq"/>
        </authorList>
    </citation>
    <scope>IDENTIFICATION</scope>
    <source>
        <tissue evidence="3">Fruit stalk</tissue>
    </source>
</reference>
<protein>
    <submittedName>
        <fullName evidence="3">Uncharacterized protein LOC111315160</fullName>
    </submittedName>
</protein>
<keyword evidence="2" id="KW-1185">Reference proteome</keyword>
<dbReference type="Pfam" id="PF00078">
    <property type="entry name" value="RVT_1"/>
    <property type="match status" value="1"/>
</dbReference>
<evidence type="ECO:0000259" key="1">
    <source>
        <dbReference type="PROSITE" id="PS50878"/>
    </source>
</evidence>
<dbReference type="AlphaFoldDB" id="A0A6P6B5N8"/>
<dbReference type="Proteomes" id="UP000515121">
    <property type="component" value="Unplaced"/>
</dbReference>
<organism evidence="2 3">
    <name type="scientific">Durio zibethinus</name>
    <name type="common">Durian</name>
    <dbReference type="NCBI Taxonomy" id="66656"/>
    <lineage>
        <taxon>Eukaryota</taxon>
        <taxon>Viridiplantae</taxon>
        <taxon>Streptophyta</taxon>
        <taxon>Embryophyta</taxon>
        <taxon>Tracheophyta</taxon>
        <taxon>Spermatophyta</taxon>
        <taxon>Magnoliopsida</taxon>
        <taxon>eudicotyledons</taxon>
        <taxon>Gunneridae</taxon>
        <taxon>Pentapetalae</taxon>
        <taxon>rosids</taxon>
        <taxon>malvids</taxon>
        <taxon>Malvales</taxon>
        <taxon>Malvaceae</taxon>
        <taxon>Helicteroideae</taxon>
        <taxon>Durio</taxon>
    </lineage>
</organism>
<gene>
    <name evidence="3" type="primary">LOC111315160</name>
</gene>
<dbReference type="PROSITE" id="PS50878">
    <property type="entry name" value="RT_POL"/>
    <property type="match status" value="1"/>
</dbReference>
<dbReference type="RefSeq" id="XP_022772479.1">
    <property type="nucleotide sequence ID" value="XM_022916744.1"/>
</dbReference>
<name>A0A6P6B5N8_DURZI</name>
<sequence length="293" mass="32999">MVCNQASMERKEIKEFNGGKSGEETSIQGCKDAANEGMFSLKLNMSKAYDRVEWNSLKGMTGKIGFYSRWVDIIVNCVTTVSYSIVVNRCITDSFNLKEDLRQGDSLSLYLFLICSEGLSALLAKNQRKGFLLGIQASQSGPRVTHLFFADDSFPFTSANRSESERVKHVLQRYEDSSGQTINFDKSALYFSSNTTETQQEEIKEAFGVQITSKPEKYLGLPSMVGRDRKRAFRGLKDRISSRLASWSNKTLSLDGKECNQQLLVEAWKCEDRYQLDELETDVQSKNKGGNGI</sequence>
<proteinExistence type="predicted"/>
<accession>A0A6P6B5N8</accession>
<dbReference type="OrthoDB" id="1936608at2759"/>
<dbReference type="InterPro" id="IPR000477">
    <property type="entry name" value="RT_dom"/>
</dbReference>
<dbReference type="PANTHER" id="PTHR33116:SF86">
    <property type="entry name" value="REVERSE TRANSCRIPTASE DOMAIN-CONTAINING PROTEIN"/>
    <property type="match status" value="1"/>
</dbReference>
<dbReference type="GeneID" id="111315160"/>
<evidence type="ECO:0000313" key="2">
    <source>
        <dbReference type="Proteomes" id="UP000515121"/>
    </source>
</evidence>